<reference evidence="13" key="2">
    <citation type="submission" date="2013-12" db="EMBL/GenBank/DDBJ databases">
        <authorList>
            <person name="Yu Y."/>
            <person name="Lee S."/>
            <person name="de Baynast K."/>
            <person name="Wissotski M."/>
            <person name="Liu L."/>
            <person name="Talag J."/>
            <person name="Goicoechea J."/>
            <person name="Angelova A."/>
            <person name="Jetty R."/>
            <person name="Kudrna D."/>
            <person name="Golser W."/>
            <person name="Rivera L."/>
            <person name="Zhang J."/>
            <person name="Wing R."/>
        </authorList>
    </citation>
    <scope>NUCLEOTIDE SEQUENCE</scope>
</reference>
<dbReference type="GO" id="GO:0005741">
    <property type="term" value="C:mitochondrial outer membrane"/>
    <property type="evidence" value="ECO:0007669"/>
    <property type="project" value="UniProtKB-SubCell"/>
</dbReference>
<dbReference type="InterPro" id="IPR023614">
    <property type="entry name" value="Porin_dom_sf"/>
</dbReference>
<dbReference type="GO" id="GO:0046930">
    <property type="term" value="C:pore complex"/>
    <property type="evidence" value="ECO:0007669"/>
    <property type="project" value="UniProtKB-KW"/>
</dbReference>
<proteinExistence type="inferred from homology"/>
<keyword evidence="4" id="KW-1134">Transmembrane beta strand</keyword>
<evidence type="ECO:0000256" key="6">
    <source>
        <dbReference type="ARBA" id="ARBA00022787"/>
    </source>
</evidence>
<comment type="subcellular location">
    <subcellularLocation>
        <location evidence="1">Mitochondrion outer membrane</location>
    </subcellularLocation>
</comment>
<dbReference type="EnsemblPlants" id="LPERR01G24700.1">
    <property type="protein sequence ID" value="LPERR01G24700.1"/>
    <property type="gene ID" value="LPERR01G24700"/>
</dbReference>
<dbReference type="Gramene" id="LPERR01G24700.1">
    <property type="protein sequence ID" value="LPERR01G24700.1"/>
    <property type="gene ID" value="LPERR01G24700"/>
</dbReference>
<keyword evidence="3" id="KW-0813">Transport</keyword>
<dbReference type="GO" id="GO:0015288">
    <property type="term" value="F:porin activity"/>
    <property type="evidence" value="ECO:0007669"/>
    <property type="project" value="UniProtKB-KW"/>
</dbReference>
<keyword evidence="6" id="KW-1000">Mitochondrion outer membrane</keyword>
<keyword evidence="13" id="KW-1185">Reference proteome</keyword>
<keyword evidence="7" id="KW-0406">Ion transport</keyword>
<organism evidence="12 13">
    <name type="scientific">Leersia perrieri</name>
    <dbReference type="NCBI Taxonomy" id="77586"/>
    <lineage>
        <taxon>Eukaryota</taxon>
        <taxon>Viridiplantae</taxon>
        <taxon>Streptophyta</taxon>
        <taxon>Embryophyta</taxon>
        <taxon>Tracheophyta</taxon>
        <taxon>Spermatophyta</taxon>
        <taxon>Magnoliopsida</taxon>
        <taxon>Liliopsida</taxon>
        <taxon>Poales</taxon>
        <taxon>Poaceae</taxon>
        <taxon>BOP clade</taxon>
        <taxon>Oryzoideae</taxon>
        <taxon>Oryzeae</taxon>
        <taxon>Oryzinae</taxon>
        <taxon>Leersia</taxon>
    </lineage>
</organism>
<sequence length="317" mass="33986">MEFPIPGVYSETGIPREFTAPGLDSEISKKDTPAVPAAAAAARGPGLYFEIGKKARDLLYKDFHTDQKFTLATCTKNGVEITAATTRKDEAIISEIQTKLKYNNVTLDVKANSDSEVFTTITTEDLGVAGLKKIVSFPFPYQTAGKAEFQYLHDYAGISLGVGLNSKPLFNLSGVFGSKILAVGADAAYDTSTGSFTKYNAGLTLTNSDLVAALTLNNKGDSLTASYHHLVHEESGSVVGAELTHCLSSKENTLTIGSQRALDPLTTVKVRYNNHGMVGALIQHEWRPKSFCTLSTEVDVKAIDKASKVGLSLVLKP</sequence>
<keyword evidence="8" id="KW-0626">Porin</keyword>
<comment type="function">
    <text evidence="11">Forms a channel through the mitochondrial outer membrane that allows diffusion of small hydrophilic molecules. The channel adopts an open conformation at low or zero membrane potential and a closed conformation at potentials above 30-40 mV. The open state has a weak anion selectivity whereas the closed state is cation-selective.</text>
</comment>
<reference evidence="12" key="3">
    <citation type="submission" date="2015-04" db="UniProtKB">
        <authorList>
            <consortium name="EnsemblPlants"/>
        </authorList>
    </citation>
    <scope>IDENTIFICATION</scope>
</reference>
<dbReference type="Proteomes" id="UP000032180">
    <property type="component" value="Chromosome 1"/>
</dbReference>
<protein>
    <submittedName>
        <fullName evidence="12">Uncharacterized protein</fullName>
    </submittedName>
</protein>
<keyword evidence="9" id="KW-0496">Mitochondrion</keyword>
<dbReference type="InterPro" id="IPR001925">
    <property type="entry name" value="Porin_Euk"/>
</dbReference>
<evidence type="ECO:0000256" key="4">
    <source>
        <dbReference type="ARBA" id="ARBA00022452"/>
    </source>
</evidence>
<evidence type="ECO:0000256" key="8">
    <source>
        <dbReference type="ARBA" id="ARBA00023114"/>
    </source>
</evidence>
<dbReference type="Pfam" id="PF01459">
    <property type="entry name" value="Porin_3"/>
    <property type="match status" value="1"/>
</dbReference>
<dbReference type="Gene3D" id="2.40.160.10">
    <property type="entry name" value="Porin"/>
    <property type="match status" value="1"/>
</dbReference>
<dbReference type="STRING" id="77586.A0A0D9V4X9"/>
<dbReference type="HOGENOM" id="CLU_069937_0_0_1"/>
<dbReference type="PANTHER" id="PTHR11743">
    <property type="entry name" value="VOLTAGE-DEPENDENT ANION-SELECTIVE CHANNEL"/>
    <property type="match status" value="1"/>
</dbReference>
<evidence type="ECO:0000313" key="13">
    <source>
        <dbReference type="Proteomes" id="UP000032180"/>
    </source>
</evidence>
<keyword evidence="5" id="KW-0812">Transmembrane</keyword>
<dbReference type="CDD" id="cd07306">
    <property type="entry name" value="Porin3_VDAC"/>
    <property type="match status" value="1"/>
</dbReference>
<dbReference type="AlphaFoldDB" id="A0A0D9V4X9"/>
<evidence type="ECO:0000313" key="12">
    <source>
        <dbReference type="EnsemblPlants" id="LPERR01G24700.1"/>
    </source>
</evidence>
<reference evidence="12 13" key="1">
    <citation type="submission" date="2012-08" db="EMBL/GenBank/DDBJ databases">
        <title>Oryza genome evolution.</title>
        <authorList>
            <person name="Wing R.A."/>
        </authorList>
    </citation>
    <scope>NUCLEOTIDE SEQUENCE</scope>
</reference>
<evidence type="ECO:0000256" key="1">
    <source>
        <dbReference type="ARBA" id="ARBA00004294"/>
    </source>
</evidence>
<dbReference type="InterPro" id="IPR027246">
    <property type="entry name" value="Porin_Euk/Tom40"/>
</dbReference>
<dbReference type="FunFam" id="2.40.160.10:FF:000003">
    <property type="entry name" value="Outer mitochondrial membrane protein porin"/>
    <property type="match status" value="1"/>
</dbReference>
<evidence type="ECO:0000256" key="2">
    <source>
        <dbReference type="ARBA" id="ARBA00009624"/>
    </source>
</evidence>
<dbReference type="GO" id="GO:0008308">
    <property type="term" value="F:voltage-gated monoatomic anion channel activity"/>
    <property type="evidence" value="ECO:0007669"/>
    <property type="project" value="InterPro"/>
</dbReference>
<accession>A0A0D9V4X9</accession>
<dbReference type="PANTHER" id="PTHR11743:SF30">
    <property type="entry name" value="MITOCHONDRIAL OUTER MEMBRANE PROTEIN PORIN 4"/>
    <property type="match status" value="1"/>
</dbReference>
<dbReference type="eggNOG" id="KOG3126">
    <property type="taxonomic scope" value="Eukaryota"/>
</dbReference>
<evidence type="ECO:0000256" key="5">
    <source>
        <dbReference type="ARBA" id="ARBA00022692"/>
    </source>
</evidence>
<evidence type="ECO:0000256" key="9">
    <source>
        <dbReference type="ARBA" id="ARBA00023128"/>
    </source>
</evidence>
<comment type="similarity">
    <text evidence="2">Belongs to the eukaryotic mitochondrial porin (TC 1.B.8.1) family.</text>
</comment>
<evidence type="ECO:0000256" key="7">
    <source>
        <dbReference type="ARBA" id="ARBA00023065"/>
    </source>
</evidence>
<evidence type="ECO:0000256" key="11">
    <source>
        <dbReference type="ARBA" id="ARBA00024851"/>
    </source>
</evidence>
<name>A0A0D9V4X9_9ORYZ</name>
<evidence type="ECO:0000256" key="10">
    <source>
        <dbReference type="ARBA" id="ARBA00023136"/>
    </source>
</evidence>
<keyword evidence="10" id="KW-0472">Membrane</keyword>
<evidence type="ECO:0000256" key="3">
    <source>
        <dbReference type="ARBA" id="ARBA00022448"/>
    </source>
</evidence>